<proteinExistence type="predicted"/>
<gene>
    <name evidence="1" type="ORF">FYJ37_13055</name>
</gene>
<evidence type="ECO:0000313" key="1">
    <source>
        <dbReference type="EMBL" id="MSS41248.1"/>
    </source>
</evidence>
<organism evidence="1 2">
    <name type="scientific">Clostridium scindens (strain JCM 10418 / VPI 12708)</name>
    <dbReference type="NCBI Taxonomy" id="29347"/>
    <lineage>
        <taxon>Bacteria</taxon>
        <taxon>Bacillati</taxon>
        <taxon>Bacillota</taxon>
        <taxon>Clostridia</taxon>
        <taxon>Lachnospirales</taxon>
        <taxon>Lachnospiraceae</taxon>
    </lineage>
</organism>
<protein>
    <submittedName>
        <fullName evidence="1">Uncharacterized protein</fullName>
    </submittedName>
</protein>
<dbReference type="AlphaFoldDB" id="A0A844F4S2"/>
<reference evidence="1 2" key="1">
    <citation type="submission" date="2019-08" db="EMBL/GenBank/DDBJ databases">
        <title>In-depth cultivation of the pig gut microbiome towards novel bacterial diversity and tailored functional studies.</title>
        <authorList>
            <person name="Wylensek D."/>
            <person name="Hitch T.C.A."/>
            <person name="Clavel T."/>
        </authorList>
    </citation>
    <scope>NUCLEOTIDE SEQUENCE [LARGE SCALE GENOMIC DNA]</scope>
    <source>
        <strain evidence="1 2">BL-389-WT-3D</strain>
    </source>
</reference>
<dbReference type="RefSeq" id="WP_154322989.1">
    <property type="nucleotide sequence ID" value="NZ_CP045695.1"/>
</dbReference>
<dbReference type="EMBL" id="VUMB01000029">
    <property type="protein sequence ID" value="MSS41248.1"/>
    <property type="molecule type" value="Genomic_DNA"/>
</dbReference>
<evidence type="ECO:0000313" key="2">
    <source>
        <dbReference type="Proteomes" id="UP000462363"/>
    </source>
</evidence>
<dbReference type="Proteomes" id="UP000462363">
    <property type="component" value="Unassembled WGS sequence"/>
</dbReference>
<comment type="caution">
    <text evidence="1">The sequence shown here is derived from an EMBL/GenBank/DDBJ whole genome shotgun (WGS) entry which is preliminary data.</text>
</comment>
<accession>A0A844F4S2</accession>
<sequence>MEERINEGYKIINAISIGHTEFVLGVNVKHPDMFVTWECKGKTDYFWGHYYDNELKATKDLCQRVMDETLYLEHREQKQKTIHTAPDSGYRLIAFVKHGNNSAMIQFPTQELQDVLGSIGIKLPPERVYLKGHDNIEIHLQRGEGKVADELVHLFQGNNSLRMVNEVAKAVFHSDYRVYDKVKENLDTDYYKSAEDLLYDAVDYGKYLKDIEQKQKKTSSREER</sequence>
<name>A0A844F4S2_CLOSV</name>